<keyword evidence="1 7" id="KW-0963">Cytoplasm</keyword>
<dbReference type="Gene3D" id="3.40.50.150">
    <property type="entry name" value="Vaccinia Virus protein VP39"/>
    <property type="match status" value="1"/>
</dbReference>
<dbReference type="GeneID" id="95328559"/>
<dbReference type="GO" id="GO:0052908">
    <property type="term" value="F:16S rRNA (adenine(1518)-N(6)/adenine(1519)-N(6))-dimethyltransferase activity"/>
    <property type="evidence" value="ECO:0007669"/>
    <property type="project" value="UniProtKB-EC"/>
</dbReference>
<dbReference type="InterPro" id="IPR029063">
    <property type="entry name" value="SAM-dependent_MTases_sf"/>
</dbReference>
<comment type="function">
    <text evidence="7">Specifically dimethylates two adjacent adenosines (A1518 and A1519) in the loop of a conserved hairpin near the 3'-end of 16S rRNA in the 30S particle. May play a critical role in biogenesis of 30S subunits.</text>
</comment>
<dbReference type="PROSITE" id="PS01131">
    <property type="entry name" value="RRNA_A_DIMETH"/>
    <property type="match status" value="1"/>
</dbReference>
<evidence type="ECO:0000313" key="11">
    <source>
        <dbReference type="EMBL" id="PCC39667.1"/>
    </source>
</evidence>
<evidence type="ECO:0000256" key="5">
    <source>
        <dbReference type="ARBA" id="ARBA00022691"/>
    </source>
</evidence>
<feature type="binding site" evidence="7 8">
    <location>
        <position position="47"/>
    </location>
    <ligand>
        <name>S-adenosyl-L-methionine</name>
        <dbReference type="ChEBI" id="CHEBI:59789"/>
    </ligand>
</feature>
<evidence type="ECO:0000256" key="2">
    <source>
        <dbReference type="ARBA" id="ARBA00022552"/>
    </source>
</evidence>
<dbReference type="Proteomes" id="UP000218598">
    <property type="component" value="Unassembled WGS sequence"/>
</dbReference>
<feature type="domain" description="Ribosomal RNA adenine methylase transferase N-terminal" evidence="10">
    <location>
        <begin position="54"/>
        <end position="231"/>
    </location>
</feature>
<gene>
    <name evidence="7" type="primary">rsmA</name>
    <name evidence="7" type="synonym">ksgA</name>
    <name evidence="11" type="ORF">CIK66_08125</name>
</gene>
<evidence type="ECO:0000256" key="8">
    <source>
        <dbReference type="PROSITE-ProRule" id="PRU01026"/>
    </source>
</evidence>
<dbReference type="AlphaFoldDB" id="A0A2A3YK34"/>
<evidence type="ECO:0000313" key="12">
    <source>
        <dbReference type="Proteomes" id="UP000218598"/>
    </source>
</evidence>
<dbReference type="Pfam" id="PF00398">
    <property type="entry name" value="RrnaAD"/>
    <property type="match status" value="1"/>
</dbReference>
<feature type="binding site" evidence="7 8">
    <location>
        <position position="74"/>
    </location>
    <ligand>
        <name>S-adenosyl-L-methionine</name>
        <dbReference type="ChEBI" id="CHEBI:59789"/>
    </ligand>
</feature>
<feature type="binding site" evidence="7 8">
    <location>
        <position position="146"/>
    </location>
    <ligand>
        <name>S-adenosyl-L-methionine</name>
        <dbReference type="ChEBI" id="CHEBI:59789"/>
    </ligand>
</feature>
<keyword evidence="4 7" id="KW-0808">Transferase</keyword>
<evidence type="ECO:0000256" key="9">
    <source>
        <dbReference type="SAM" id="MobiDB-lite"/>
    </source>
</evidence>
<keyword evidence="3 7" id="KW-0489">Methyltransferase</keyword>
<name>A0A2A3YK34_9MICO</name>
<feature type="region of interest" description="Disordered" evidence="9">
    <location>
        <begin position="1"/>
        <end position="20"/>
    </location>
</feature>
<keyword evidence="12" id="KW-1185">Reference proteome</keyword>
<dbReference type="SUPFAM" id="SSF53335">
    <property type="entry name" value="S-adenosyl-L-methionine-dependent methyltransferases"/>
    <property type="match status" value="1"/>
</dbReference>
<dbReference type="InterPro" id="IPR023165">
    <property type="entry name" value="rRNA_Ade_diMease-like_C"/>
</dbReference>
<dbReference type="HAMAP" id="MF_00607">
    <property type="entry name" value="16SrRNA_methyltr_A"/>
    <property type="match status" value="1"/>
</dbReference>
<dbReference type="InterPro" id="IPR020596">
    <property type="entry name" value="rRNA_Ade_Mease_Trfase_CS"/>
</dbReference>
<keyword evidence="2 7" id="KW-0698">rRNA processing</keyword>
<dbReference type="FunFam" id="1.10.8.100:FF:000003">
    <property type="entry name" value="Ribosomal RNA small subunit methyltransferase A"/>
    <property type="match status" value="1"/>
</dbReference>
<organism evidence="11 12">
    <name type="scientific">Brachybacterium alimentarium</name>
    <dbReference type="NCBI Taxonomy" id="47845"/>
    <lineage>
        <taxon>Bacteria</taxon>
        <taxon>Bacillati</taxon>
        <taxon>Actinomycetota</taxon>
        <taxon>Actinomycetes</taxon>
        <taxon>Micrococcales</taxon>
        <taxon>Dermabacteraceae</taxon>
        <taxon>Brachybacterium</taxon>
    </lineage>
</organism>
<sequence>MSGQVPGPASGAGSETGSESGLLLTGRDIRELAAAAGIRPSKQRGQNFVMDPNTVRTIVGRAGITPGQAVLEVGPGLGSLTLGLLEAGADVAAIELDRGLAELLPMTLRARGVDDSRHRLVHADALQVRELPSPPSGEAPTALVANLPYNVATPILLTVLERFDSVRTALVMVQSEVVDRLTAGPGSRIYGGPSVKTAWYGRAVHAGRISRQIFWPVPNVDSALVELIRHDEPLGTPAERDQVFAVVDAAFAQRRKTLRAALAAWAGSADRSERILRAAGVDPTARGETLEIEQFRAIARASGEIT</sequence>
<accession>A0A2A3YK34</accession>
<dbReference type="InterPro" id="IPR020598">
    <property type="entry name" value="rRNA_Ade_methylase_Trfase_N"/>
</dbReference>
<dbReference type="FunFam" id="3.40.50.150:FF:000023">
    <property type="entry name" value="Ribosomal RNA small subunit methyltransferase A"/>
    <property type="match status" value="1"/>
</dbReference>
<dbReference type="EC" id="2.1.1.182" evidence="7"/>
<evidence type="ECO:0000256" key="4">
    <source>
        <dbReference type="ARBA" id="ARBA00022679"/>
    </source>
</evidence>
<evidence type="ECO:0000256" key="3">
    <source>
        <dbReference type="ARBA" id="ARBA00022603"/>
    </source>
</evidence>
<comment type="subcellular location">
    <subcellularLocation>
        <location evidence="7">Cytoplasm</location>
    </subcellularLocation>
</comment>
<evidence type="ECO:0000256" key="6">
    <source>
        <dbReference type="ARBA" id="ARBA00022884"/>
    </source>
</evidence>
<dbReference type="PANTHER" id="PTHR11727:SF7">
    <property type="entry name" value="DIMETHYLADENOSINE TRANSFERASE-RELATED"/>
    <property type="match status" value="1"/>
</dbReference>
<keyword evidence="6 7" id="KW-0694">RNA-binding</keyword>
<protein>
    <recommendedName>
        <fullName evidence="7">Ribosomal RNA small subunit methyltransferase A</fullName>
        <ecNumber evidence="7">2.1.1.182</ecNumber>
    </recommendedName>
    <alternativeName>
        <fullName evidence="7">16S rRNA (adenine(1518)-N(6)/adenine(1519)-N(6))-dimethyltransferase</fullName>
    </alternativeName>
    <alternativeName>
        <fullName evidence="7">16S rRNA dimethyladenosine transferase</fullName>
    </alternativeName>
    <alternativeName>
        <fullName evidence="7">16S rRNA dimethylase</fullName>
    </alternativeName>
    <alternativeName>
        <fullName evidence="7">S-adenosylmethionine-6-N', N'-adenosyl(rRNA) dimethyltransferase</fullName>
    </alternativeName>
</protein>
<dbReference type="RefSeq" id="WP_096166389.1">
    <property type="nucleotide sequence ID" value="NZ_BAAAIQ010000033.1"/>
</dbReference>
<dbReference type="NCBIfam" id="TIGR00755">
    <property type="entry name" value="ksgA"/>
    <property type="match status" value="1"/>
</dbReference>
<dbReference type="PANTHER" id="PTHR11727">
    <property type="entry name" value="DIMETHYLADENOSINE TRANSFERASE"/>
    <property type="match status" value="1"/>
</dbReference>
<dbReference type="EMBL" id="NRGR01000013">
    <property type="protein sequence ID" value="PCC39667.1"/>
    <property type="molecule type" value="Genomic_DNA"/>
</dbReference>
<comment type="similarity">
    <text evidence="7">Belongs to the class I-like SAM-binding methyltransferase superfamily. rRNA adenine N(6)-methyltransferase family. RsmA subfamily.</text>
</comment>
<dbReference type="GO" id="GO:0003723">
    <property type="term" value="F:RNA binding"/>
    <property type="evidence" value="ECO:0007669"/>
    <property type="project" value="UniProtKB-UniRule"/>
</dbReference>
<feature type="binding site" evidence="7 8">
    <location>
        <position position="95"/>
    </location>
    <ligand>
        <name>S-adenosyl-L-methionine</name>
        <dbReference type="ChEBI" id="CHEBI:59789"/>
    </ligand>
</feature>
<dbReference type="Gene3D" id="1.10.8.100">
    <property type="entry name" value="Ribosomal RNA adenine dimethylase-like, domain 2"/>
    <property type="match status" value="1"/>
</dbReference>
<evidence type="ECO:0000259" key="10">
    <source>
        <dbReference type="SMART" id="SM00650"/>
    </source>
</evidence>
<feature type="binding site" evidence="7 8">
    <location>
        <position position="49"/>
    </location>
    <ligand>
        <name>S-adenosyl-L-methionine</name>
        <dbReference type="ChEBI" id="CHEBI:59789"/>
    </ligand>
</feature>
<dbReference type="GO" id="GO:0005829">
    <property type="term" value="C:cytosol"/>
    <property type="evidence" value="ECO:0007669"/>
    <property type="project" value="TreeGrafter"/>
</dbReference>
<dbReference type="OrthoDB" id="9814755at2"/>
<dbReference type="InterPro" id="IPR001737">
    <property type="entry name" value="KsgA/Erm"/>
</dbReference>
<comment type="caution">
    <text evidence="11">The sequence shown here is derived from an EMBL/GenBank/DDBJ whole genome shotgun (WGS) entry which is preliminary data.</text>
</comment>
<dbReference type="PROSITE" id="PS51689">
    <property type="entry name" value="SAM_RNA_A_N6_MT"/>
    <property type="match status" value="1"/>
</dbReference>
<reference evidence="11 12" key="1">
    <citation type="journal article" date="2017" name="Elife">
        <title>Extensive horizontal gene transfer in cheese-associated bacteria.</title>
        <authorList>
            <person name="Bonham K.S."/>
            <person name="Wolfe B.E."/>
            <person name="Dutton R.J."/>
        </authorList>
    </citation>
    <scope>NUCLEOTIDE SEQUENCE [LARGE SCALE GENOMIC DNA]</scope>
    <source>
        <strain evidence="11 12">341_9</strain>
    </source>
</reference>
<evidence type="ECO:0000256" key="1">
    <source>
        <dbReference type="ARBA" id="ARBA00022490"/>
    </source>
</evidence>
<evidence type="ECO:0000256" key="7">
    <source>
        <dbReference type="HAMAP-Rule" id="MF_00607"/>
    </source>
</evidence>
<comment type="catalytic activity">
    <reaction evidence="7">
        <text>adenosine(1518)/adenosine(1519) in 16S rRNA + 4 S-adenosyl-L-methionine = N(6)-dimethyladenosine(1518)/N(6)-dimethyladenosine(1519) in 16S rRNA + 4 S-adenosyl-L-homocysteine + 4 H(+)</text>
        <dbReference type="Rhea" id="RHEA:19609"/>
        <dbReference type="Rhea" id="RHEA-COMP:10232"/>
        <dbReference type="Rhea" id="RHEA-COMP:10233"/>
        <dbReference type="ChEBI" id="CHEBI:15378"/>
        <dbReference type="ChEBI" id="CHEBI:57856"/>
        <dbReference type="ChEBI" id="CHEBI:59789"/>
        <dbReference type="ChEBI" id="CHEBI:74411"/>
        <dbReference type="ChEBI" id="CHEBI:74493"/>
        <dbReference type="EC" id="2.1.1.182"/>
    </reaction>
</comment>
<proteinExistence type="inferred from homology"/>
<dbReference type="SMART" id="SM00650">
    <property type="entry name" value="rADc"/>
    <property type="match status" value="1"/>
</dbReference>
<feature type="binding site" evidence="7 8">
    <location>
        <position position="124"/>
    </location>
    <ligand>
        <name>S-adenosyl-L-methionine</name>
        <dbReference type="ChEBI" id="CHEBI:59789"/>
    </ligand>
</feature>
<keyword evidence="5 7" id="KW-0949">S-adenosyl-L-methionine</keyword>
<dbReference type="InterPro" id="IPR011530">
    <property type="entry name" value="rRNA_adenine_dimethylase"/>
</dbReference>